<sequence>MVVNIYDTANEMSRQLVKTQEFQNLKKAFDALKADEDAFTSFKKFQQMQVAAQKKQMQGQKPNDDEIKAIQTIAQEISGKKAVQDLMNQERQVDQMLQQVNKTITEPLQNLYSEIMPDDAENK</sequence>
<dbReference type="HAMAP" id="MF_01526">
    <property type="entry name" value="UPF0342"/>
    <property type="match status" value="1"/>
</dbReference>
<gene>
    <name evidence="2" type="ORF">CK797_01500</name>
</gene>
<reference evidence="2 3" key="1">
    <citation type="submission" date="2017-09" db="EMBL/GenBank/DDBJ databases">
        <title>Bacterial strain isolated from the female urinary microbiota.</title>
        <authorList>
            <person name="Thomas-White K."/>
            <person name="Kumar N."/>
            <person name="Forster S."/>
            <person name="Putonti C."/>
            <person name="Lawley T."/>
            <person name="Wolfe A.J."/>
        </authorList>
    </citation>
    <scope>NUCLEOTIDE SEQUENCE [LARGE SCALE GENOMIC DNA]</scope>
    <source>
        <strain evidence="2 3">UMB0683</strain>
    </source>
</reference>
<comment type="caution">
    <text evidence="2">The sequence shown here is derived from an EMBL/GenBank/DDBJ whole genome shotgun (WGS) entry which is preliminary data.</text>
</comment>
<accession>A0A2J6NQF2</accession>
<evidence type="ECO:0000256" key="1">
    <source>
        <dbReference type="HAMAP-Rule" id="MF_01526"/>
    </source>
</evidence>
<dbReference type="InterPro" id="IPR023378">
    <property type="entry name" value="YheA/YmcA-like_dom_sf"/>
</dbReference>
<dbReference type="Gene3D" id="1.20.1500.10">
    <property type="entry name" value="YheA/YmcA-like"/>
    <property type="match status" value="1"/>
</dbReference>
<dbReference type="Proteomes" id="UP000239920">
    <property type="component" value="Unassembled WGS sequence"/>
</dbReference>
<name>A0A2J6NQF2_9LACO</name>
<organism evidence="2 3">
    <name type="scientific">Limosilactobacillus pontis</name>
    <dbReference type="NCBI Taxonomy" id="35787"/>
    <lineage>
        <taxon>Bacteria</taxon>
        <taxon>Bacillati</taxon>
        <taxon>Bacillota</taxon>
        <taxon>Bacilli</taxon>
        <taxon>Lactobacillales</taxon>
        <taxon>Lactobacillaceae</taxon>
        <taxon>Limosilactobacillus</taxon>
    </lineage>
</organism>
<evidence type="ECO:0000313" key="3">
    <source>
        <dbReference type="Proteomes" id="UP000239920"/>
    </source>
</evidence>
<protein>
    <recommendedName>
        <fullName evidence="1">UPF0342 protein CK797_01500</fullName>
    </recommendedName>
</protein>
<dbReference type="OrthoDB" id="9811402at2"/>
<dbReference type="AlphaFoldDB" id="A0A2J6NQF2"/>
<evidence type="ECO:0000313" key="2">
    <source>
        <dbReference type="EMBL" id="PMB83496.1"/>
    </source>
</evidence>
<proteinExistence type="inferred from homology"/>
<comment type="similarity">
    <text evidence="1">Belongs to the UPF0342 family.</text>
</comment>
<dbReference type="Pfam" id="PF06133">
    <property type="entry name" value="Com_YlbF"/>
    <property type="match status" value="1"/>
</dbReference>
<dbReference type="InterPro" id="IPR010368">
    <property type="entry name" value="Com_YlbF"/>
</dbReference>
<dbReference type="EMBL" id="PNFV01000001">
    <property type="protein sequence ID" value="PMB83496.1"/>
    <property type="molecule type" value="Genomic_DNA"/>
</dbReference>
<dbReference type="RefSeq" id="WP_104688050.1">
    <property type="nucleotide sequence ID" value="NZ_JBKTHY010000008.1"/>
</dbReference>
<dbReference type="SUPFAM" id="SSF158622">
    <property type="entry name" value="YheA/YmcA-like"/>
    <property type="match status" value="1"/>
</dbReference>